<organism evidence="2 3">
    <name type="scientific">Paractinoplanes ovalisporus</name>
    <dbReference type="NCBI Taxonomy" id="2810368"/>
    <lineage>
        <taxon>Bacteria</taxon>
        <taxon>Bacillati</taxon>
        <taxon>Actinomycetota</taxon>
        <taxon>Actinomycetes</taxon>
        <taxon>Micromonosporales</taxon>
        <taxon>Micromonosporaceae</taxon>
        <taxon>Paractinoplanes</taxon>
    </lineage>
</organism>
<dbReference type="EMBL" id="JAENHP010000012">
    <property type="protein sequence ID" value="MBM2619912.1"/>
    <property type="molecule type" value="Genomic_DNA"/>
</dbReference>
<accession>A0ABS2AJB5</accession>
<dbReference type="PANTHER" id="PTHR34094">
    <property type="match status" value="1"/>
</dbReference>
<feature type="domain" description="DUF4097" evidence="1">
    <location>
        <begin position="12"/>
        <end position="257"/>
    </location>
</feature>
<protein>
    <submittedName>
        <fullName evidence="2">DUF4097 family beta strand repeat protein</fullName>
    </submittedName>
</protein>
<dbReference type="Pfam" id="PF13349">
    <property type="entry name" value="DUF4097"/>
    <property type="match status" value="1"/>
</dbReference>
<keyword evidence="3" id="KW-1185">Reference proteome</keyword>
<evidence type="ECO:0000313" key="3">
    <source>
        <dbReference type="Proteomes" id="UP000632138"/>
    </source>
</evidence>
<reference evidence="2 3" key="1">
    <citation type="submission" date="2021-01" db="EMBL/GenBank/DDBJ databases">
        <title>Actinoplanes sp. nov. LDG1-06 isolated from lichen.</title>
        <authorList>
            <person name="Saeng-In P."/>
            <person name="Phongsopitanun W."/>
            <person name="Kanchanasin P."/>
            <person name="Yuki M."/>
            <person name="Kudo T."/>
            <person name="Ohkuma M."/>
            <person name="Tanasupawat S."/>
        </authorList>
    </citation>
    <scope>NUCLEOTIDE SEQUENCE [LARGE SCALE GENOMIC DNA]</scope>
    <source>
        <strain evidence="2 3">LDG1-06</strain>
    </source>
</reference>
<dbReference type="Proteomes" id="UP000632138">
    <property type="component" value="Unassembled WGS sequence"/>
</dbReference>
<dbReference type="PANTHER" id="PTHR34094:SF1">
    <property type="entry name" value="PROTEIN FAM185A"/>
    <property type="match status" value="1"/>
</dbReference>
<comment type="caution">
    <text evidence="2">The sequence shown here is derived from an EMBL/GenBank/DDBJ whole genome shotgun (WGS) entry which is preliminary data.</text>
</comment>
<name>A0ABS2AJB5_9ACTN</name>
<gene>
    <name evidence="2" type="ORF">JIG36_30810</name>
</gene>
<evidence type="ECO:0000259" key="1">
    <source>
        <dbReference type="Pfam" id="PF13349"/>
    </source>
</evidence>
<proteinExistence type="predicted"/>
<sequence>MYEFDHPTPVTITLRTHSGVVDLHAEERDSVQVTVEPMDDRDGSREAADKTRVVLEGDTLVIEVPHEGRLWRRTPKLAITARVPVGSTLHGKSAAADIHAAGVWSNVKLDLASSDVELGEATGNVSMDSSSGDLSVGRVGGSAKLETASGDVRVGDVMGDAKVKSASGDVMVGAVGGSVRASTASGDVIVGRLSTGRSEVRTASGDVQVGIAPGTGVWLDLNTASGRTSSELAPKEGDPTGGSLELRVSTASGDIHIHRATEREVI</sequence>
<evidence type="ECO:0000313" key="2">
    <source>
        <dbReference type="EMBL" id="MBM2619912.1"/>
    </source>
</evidence>
<dbReference type="InterPro" id="IPR025164">
    <property type="entry name" value="Toastrack_DUF4097"/>
</dbReference>
<dbReference type="RefSeq" id="WP_203379884.1">
    <property type="nucleotide sequence ID" value="NZ_JAENHP010000012.1"/>
</dbReference>